<dbReference type="HOGENOM" id="CLU_3013187_0_0_10"/>
<proteinExistence type="predicted"/>
<dbReference type="AlphaFoldDB" id="F0P073"/>
<dbReference type="Proteomes" id="UP000008641">
    <property type="component" value="Chromosome"/>
</dbReference>
<reference evidence="1 2" key="1">
    <citation type="journal article" date="2011" name="Stand. Genomic Sci.">
        <title>Complete genome sequence of Weeksella virosa type strain (9751).</title>
        <authorList>
            <person name="Lang E."/>
            <person name="Teshima H."/>
            <person name="Lucas S."/>
            <person name="Lapidus A."/>
            <person name="Hammon N."/>
            <person name="Deshpande S."/>
            <person name="Nolan M."/>
            <person name="Cheng J.F."/>
            <person name="Pitluck S."/>
            <person name="Liolios K."/>
            <person name="Pagani I."/>
            <person name="Mikhailova N."/>
            <person name="Ivanova N."/>
            <person name="Mavromatis K."/>
            <person name="Pati A."/>
            <person name="Tapia R."/>
            <person name="Han C."/>
            <person name="Goodwin L."/>
            <person name="Chen A."/>
            <person name="Palaniappan K."/>
            <person name="Land M."/>
            <person name="Hauser L."/>
            <person name="Chang Y.J."/>
            <person name="Jeffries C.D."/>
            <person name="Brambilla E.M."/>
            <person name="Kopitz M."/>
            <person name="Rohde M."/>
            <person name="Goker M."/>
            <person name="Tindall B.J."/>
            <person name="Detter J.C."/>
            <person name="Woyke T."/>
            <person name="Bristow J."/>
            <person name="Eisen J.A."/>
            <person name="Markowitz V."/>
            <person name="Hugenholtz P."/>
            <person name="Klenk H.P."/>
            <person name="Kyrpides N.C."/>
        </authorList>
    </citation>
    <scope>NUCLEOTIDE SEQUENCE [LARGE SCALE GENOMIC DNA]</scope>
    <source>
        <strain evidence="2">ATCC 43766 / DSM 16922 / JCM 21250 / NBRC 16016 / NCTC 11634 / CL345/78</strain>
    </source>
</reference>
<dbReference type="EMBL" id="CP002455">
    <property type="protein sequence ID" value="ADX68433.1"/>
    <property type="molecule type" value="Genomic_DNA"/>
</dbReference>
<reference evidence="2" key="2">
    <citation type="journal article" date="2011" name="Stand. Genomic Sci.">
        <title>Complete genome sequence of Weeksella virosa type strain (9751T).</title>
        <authorList>
            <person name="Lang E."/>
            <person name="Teshima H."/>
            <person name="Lucas S."/>
            <person name="Lapidus A."/>
            <person name="Hammon N."/>
            <person name="Deshpande S."/>
            <person name="Nolan M."/>
            <person name="Cheng J."/>
            <person name="Pitluck S."/>
            <person name="Liolios K."/>
            <person name="Pagani I."/>
            <person name="Mikhailova N."/>
            <person name="Ivanova N."/>
            <person name="Mavromatis K."/>
            <person name="Pati A."/>
            <person name="Tapia R."/>
            <person name="Han C."/>
            <person name="Goodwin L."/>
            <person name="Chen A."/>
            <person name="Palaniappan K."/>
            <person name="Land M."/>
            <person name="Hauser L."/>
            <person name="Chang Y."/>
            <person name="Jeffries C."/>
            <person name="Brambilla E."/>
            <person name="Kopitz M."/>
            <person name="Rohde M."/>
            <person name="Goker M."/>
            <person name="Tindall B."/>
            <person name="Detter J."/>
            <person name="Woyke T."/>
            <person name="Bristow J."/>
            <person name="Eisen J."/>
            <person name="Markowitz V."/>
            <person name="Hugenholtz P."/>
            <person name="Klenk H."/>
            <person name="Kyrpides N."/>
        </authorList>
    </citation>
    <scope>NUCLEOTIDE SEQUENCE [LARGE SCALE GENOMIC DNA]</scope>
    <source>
        <strain evidence="2">ATCC 43766 / DSM 16922 / JCM 21250 / NBRC 16016 / NCTC 11634 / CL345/78</strain>
    </source>
</reference>
<name>F0P073_WEEVC</name>
<keyword evidence="2" id="KW-1185">Reference proteome</keyword>
<organism evidence="1 2">
    <name type="scientific">Weeksella virosa (strain ATCC 43766 / DSM 16922 / JCM 21250 / CCUG 30538 / CDC 9751 / IAM 14551 / NBRC 16016 / NCTC 11634 / CL345/78)</name>
    <dbReference type="NCBI Taxonomy" id="865938"/>
    <lineage>
        <taxon>Bacteria</taxon>
        <taxon>Pseudomonadati</taxon>
        <taxon>Bacteroidota</taxon>
        <taxon>Flavobacteriia</taxon>
        <taxon>Flavobacteriales</taxon>
        <taxon>Weeksellaceae</taxon>
        <taxon>Weeksella</taxon>
    </lineage>
</organism>
<gene>
    <name evidence="1" type="ordered locus">Weevi_1741</name>
</gene>
<dbReference type="KEGG" id="wvi:Weevi_1741"/>
<accession>F0P073</accession>
<evidence type="ECO:0000313" key="1">
    <source>
        <dbReference type="EMBL" id="ADX68433.1"/>
    </source>
</evidence>
<evidence type="ECO:0000313" key="2">
    <source>
        <dbReference type="Proteomes" id="UP000008641"/>
    </source>
</evidence>
<protein>
    <submittedName>
        <fullName evidence="1">Uncharacterized protein</fullName>
    </submittedName>
</protein>
<sequence length="56" mass="6803">MTISFIRSSFYVSVKRAFYFSIVHQYLEYLFIDKSYHYQATLLLLFNKLIVQKAEK</sequence>